<keyword evidence="2" id="KW-1185">Reference proteome</keyword>
<gene>
    <name evidence="1" type="ORF">BD310DRAFT_935997</name>
</gene>
<dbReference type="EMBL" id="ML145190">
    <property type="protein sequence ID" value="TBU54370.1"/>
    <property type="molecule type" value="Genomic_DNA"/>
</dbReference>
<dbReference type="AlphaFoldDB" id="A0A4Q9PJS4"/>
<protein>
    <submittedName>
        <fullName evidence="1">Uncharacterized protein</fullName>
    </submittedName>
</protein>
<accession>A0A4Q9PJS4</accession>
<reference evidence="1 2" key="1">
    <citation type="submission" date="2019-01" db="EMBL/GenBank/DDBJ databases">
        <title>Draft genome sequences of three monokaryotic isolates of the white-rot basidiomycete fungus Dichomitus squalens.</title>
        <authorList>
            <consortium name="DOE Joint Genome Institute"/>
            <person name="Lopez S.C."/>
            <person name="Andreopoulos B."/>
            <person name="Pangilinan J."/>
            <person name="Lipzen A."/>
            <person name="Riley R."/>
            <person name="Ahrendt S."/>
            <person name="Ng V."/>
            <person name="Barry K."/>
            <person name="Daum C."/>
            <person name="Grigoriev I.V."/>
            <person name="Hilden K.S."/>
            <person name="Makela M.R."/>
            <person name="de Vries R.P."/>
        </authorList>
    </citation>
    <scope>NUCLEOTIDE SEQUENCE [LARGE SCALE GENOMIC DNA]</scope>
    <source>
        <strain evidence="1 2">CBS 464.89</strain>
    </source>
</reference>
<evidence type="ECO:0000313" key="1">
    <source>
        <dbReference type="EMBL" id="TBU54370.1"/>
    </source>
</evidence>
<evidence type="ECO:0000313" key="2">
    <source>
        <dbReference type="Proteomes" id="UP000292082"/>
    </source>
</evidence>
<name>A0A4Q9PJS4_9APHY</name>
<sequence length="105" mass="11628">MRNSLRMMARCPPPWTAASSESAPAHPCSPTRPPRLGSHVHRCVPPHLLRYQYMPVRMEISPAELPGVPINWRTTDKLGELECGPTAALDTSGQFRVDTDLKAVL</sequence>
<dbReference type="Proteomes" id="UP000292082">
    <property type="component" value="Unassembled WGS sequence"/>
</dbReference>
<organism evidence="1 2">
    <name type="scientific">Dichomitus squalens</name>
    <dbReference type="NCBI Taxonomy" id="114155"/>
    <lineage>
        <taxon>Eukaryota</taxon>
        <taxon>Fungi</taxon>
        <taxon>Dikarya</taxon>
        <taxon>Basidiomycota</taxon>
        <taxon>Agaricomycotina</taxon>
        <taxon>Agaricomycetes</taxon>
        <taxon>Polyporales</taxon>
        <taxon>Polyporaceae</taxon>
        <taxon>Dichomitus</taxon>
    </lineage>
</organism>
<proteinExistence type="predicted"/>